<feature type="domain" description="Cds6 C-terminal" evidence="4">
    <location>
        <begin position="567"/>
        <end position="670"/>
    </location>
</feature>
<comment type="caution">
    <text evidence="5">The sequence shown here is derived from an EMBL/GenBank/DDBJ whole genome shotgun (WGS) entry which is preliminary data.</text>
</comment>
<dbReference type="InterPro" id="IPR027417">
    <property type="entry name" value="P-loop_NTPase"/>
</dbReference>
<dbReference type="EMBL" id="SHAH01000097">
    <property type="protein sequence ID" value="RZO74541.1"/>
    <property type="molecule type" value="Genomic_DNA"/>
</dbReference>
<keyword evidence="2" id="KW-0812">Transmembrane</keyword>
<proteinExistence type="predicted"/>
<evidence type="ECO:0000259" key="4">
    <source>
        <dbReference type="Pfam" id="PF24125"/>
    </source>
</evidence>
<dbReference type="InterPro" id="IPR032710">
    <property type="entry name" value="NTF2-like_dom_sf"/>
</dbReference>
<feature type="domain" description="ORC1/DEAH AAA+ ATPase" evidence="3">
    <location>
        <begin position="30"/>
        <end position="151"/>
    </location>
</feature>
<reference evidence="5 6" key="1">
    <citation type="submission" date="2019-02" db="EMBL/GenBank/DDBJ databases">
        <title>Prokaryotic population dynamics and viral predation in marine succession experiment using metagenomics: the confinement effect.</title>
        <authorList>
            <person name="Haro-Moreno J.M."/>
            <person name="Rodriguez-Valera F."/>
            <person name="Lopez-Perez M."/>
        </authorList>
    </citation>
    <scope>NUCLEOTIDE SEQUENCE [LARGE SCALE GENOMIC DNA]</scope>
    <source>
        <strain evidence="5">MED-G158</strain>
    </source>
</reference>
<name>A0A520RWK3_9GAMM</name>
<dbReference type="Proteomes" id="UP000320404">
    <property type="component" value="Unassembled WGS sequence"/>
</dbReference>
<feature type="region of interest" description="Disordered" evidence="1">
    <location>
        <begin position="357"/>
        <end position="377"/>
    </location>
</feature>
<feature type="transmembrane region" description="Helical" evidence="2">
    <location>
        <begin position="268"/>
        <end position="287"/>
    </location>
</feature>
<dbReference type="SUPFAM" id="SSF52540">
    <property type="entry name" value="P-loop containing nucleoside triphosphate hydrolases"/>
    <property type="match status" value="1"/>
</dbReference>
<gene>
    <name evidence="5" type="ORF">EVA69_05795</name>
</gene>
<sequence>MTQNRSFYFSDGPYIQVLKALVEALTLPEAFVKLLGNPLTGKSVLCTKLTQYLRCKGLKVIYFGKAIESPGMLRAALAQEFDLPLSANFARILEDALQEQNQKRVILIFDDAHLLTNITLIEIYRLAEVQVNKKRLLNILLCGEPGLEKRLLSNSEFKSLLLNVSHKFKLEPMNEEELAQSFYRFVDMAGLPGLQLEPSAIGYFFKLCKGFPGSSANMCQLIVAARKNSAELHPISKTELVKIFSAANGEQALPTVGFRYTNSKMNTLISIAAVMLVVSVGLIYRLLNQPGNGLFPAPVVQGLVANSVDTDLLFQSAQEAEAIQTAGSRTAAGTRNAVAINEVTALALQTDEFSAEVADSVRTGRPETEPESNPAASGTIATVIAVGASSVQGALSETTVTEASDSGLVLVTAKERGIDLASIAEPAIYGTLQAQTAENIGESAEQQSTEESTGESSLAVVEERLDESEGTASSVSGLEQEAAAVDEAIVAAAAEQPAQAKIQIETVQSAALQDEVVEVDSGVAELAVVKMATAPQSTIAAPALVAGSNEPSVETDASSNFDLGVLEQFIAAWVDAWQAQSLGAYFSAYHAEFEPRYQDSVSAWRSSRERVIDNAGWIELELSDFQYIGEEAGVIEVHFWLNYRSPTYQDDTQKKLLLGREAGEWRILEEINLQVRR</sequence>
<evidence type="ECO:0000259" key="3">
    <source>
        <dbReference type="Pfam" id="PF13401"/>
    </source>
</evidence>
<evidence type="ECO:0000313" key="5">
    <source>
        <dbReference type="EMBL" id="RZO74541.1"/>
    </source>
</evidence>
<dbReference type="Gene3D" id="3.40.50.300">
    <property type="entry name" value="P-loop containing nucleotide triphosphate hydrolases"/>
    <property type="match status" value="1"/>
</dbReference>
<dbReference type="PANTHER" id="PTHR35894:SF7">
    <property type="entry name" value="GENERAL SECRETION PATHWAY PROTEIN A-RELATED"/>
    <property type="match status" value="1"/>
</dbReference>
<evidence type="ECO:0000256" key="1">
    <source>
        <dbReference type="SAM" id="MobiDB-lite"/>
    </source>
</evidence>
<keyword evidence="2" id="KW-0472">Membrane</keyword>
<dbReference type="Pfam" id="PF24125">
    <property type="entry name" value="Cds6_C"/>
    <property type="match status" value="1"/>
</dbReference>
<dbReference type="AlphaFoldDB" id="A0A520RWK3"/>
<dbReference type="InterPro" id="IPR056203">
    <property type="entry name" value="Cds6_C"/>
</dbReference>
<dbReference type="InterPro" id="IPR052026">
    <property type="entry name" value="ExeA_AAA_ATPase_DNA-bind"/>
</dbReference>
<organism evidence="5 6">
    <name type="scientific">OM182 bacterium</name>
    <dbReference type="NCBI Taxonomy" id="2510334"/>
    <lineage>
        <taxon>Bacteria</taxon>
        <taxon>Pseudomonadati</taxon>
        <taxon>Pseudomonadota</taxon>
        <taxon>Gammaproteobacteria</taxon>
        <taxon>OMG group</taxon>
        <taxon>OM182 clade</taxon>
    </lineage>
</organism>
<feature type="compositionally biased region" description="Low complexity" evidence="1">
    <location>
        <begin position="441"/>
        <end position="457"/>
    </location>
</feature>
<dbReference type="PANTHER" id="PTHR35894">
    <property type="entry name" value="GENERAL SECRETION PATHWAY PROTEIN A-RELATED"/>
    <property type="match status" value="1"/>
</dbReference>
<feature type="region of interest" description="Disordered" evidence="1">
    <location>
        <begin position="440"/>
        <end position="478"/>
    </location>
</feature>
<evidence type="ECO:0000313" key="6">
    <source>
        <dbReference type="Proteomes" id="UP000320404"/>
    </source>
</evidence>
<keyword evidence="2" id="KW-1133">Transmembrane helix</keyword>
<protein>
    <submittedName>
        <fullName evidence="5">Uncharacterized protein</fullName>
    </submittedName>
</protein>
<dbReference type="Pfam" id="PF13401">
    <property type="entry name" value="AAA_22"/>
    <property type="match status" value="1"/>
</dbReference>
<dbReference type="SUPFAM" id="SSF54427">
    <property type="entry name" value="NTF2-like"/>
    <property type="match status" value="1"/>
</dbReference>
<accession>A0A520RWK3</accession>
<dbReference type="InterPro" id="IPR049945">
    <property type="entry name" value="AAA_22"/>
</dbReference>
<evidence type="ECO:0000256" key="2">
    <source>
        <dbReference type="SAM" id="Phobius"/>
    </source>
</evidence>
<dbReference type="GO" id="GO:0016887">
    <property type="term" value="F:ATP hydrolysis activity"/>
    <property type="evidence" value="ECO:0007669"/>
    <property type="project" value="InterPro"/>
</dbReference>